<dbReference type="Proteomes" id="UP000701801">
    <property type="component" value="Unassembled WGS sequence"/>
</dbReference>
<accession>A0A9N9LJN9</accession>
<sequence length="232" mass="27119">MPPKAIIEKCGNAFVASCRTVLLHPKILTNDASFILGPSMASKKSPRFYKITYHMSPFSLRRPRPKPASYLALELEGFVLAQFHEKYGTTLCNIFLSPFLPRYLNIQPNHEKVEDYRYLTNGELRSLAKESNREVELLFELHRRMVYARLHGVPDGEGIREFDVLLPVSWGSKRRKRWFGERQELVLEYESKWDLLPGYSPYIRDFSSLEEQVELYIFKLSACIFVFMISLK</sequence>
<keyword evidence="2" id="KW-1185">Reference proteome</keyword>
<reference evidence="1" key="1">
    <citation type="submission" date="2021-07" db="EMBL/GenBank/DDBJ databases">
        <authorList>
            <person name="Durling M."/>
        </authorList>
    </citation>
    <scope>NUCLEOTIDE SEQUENCE</scope>
</reference>
<comment type="caution">
    <text evidence="1">The sequence shown here is derived from an EMBL/GenBank/DDBJ whole genome shotgun (WGS) entry which is preliminary data.</text>
</comment>
<gene>
    <name evidence="1" type="ORF">HYALB_00006322</name>
</gene>
<dbReference type="AlphaFoldDB" id="A0A9N9LJN9"/>
<proteinExistence type="predicted"/>
<organism evidence="1 2">
    <name type="scientific">Hymenoscyphus albidus</name>
    <dbReference type="NCBI Taxonomy" id="595503"/>
    <lineage>
        <taxon>Eukaryota</taxon>
        <taxon>Fungi</taxon>
        <taxon>Dikarya</taxon>
        <taxon>Ascomycota</taxon>
        <taxon>Pezizomycotina</taxon>
        <taxon>Leotiomycetes</taxon>
        <taxon>Helotiales</taxon>
        <taxon>Helotiaceae</taxon>
        <taxon>Hymenoscyphus</taxon>
    </lineage>
</organism>
<evidence type="ECO:0000313" key="1">
    <source>
        <dbReference type="EMBL" id="CAG8973777.1"/>
    </source>
</evidence>
<dbReference type="EMBL" id="CAJVRM010000080">
    <property type="protein sequence ID" value="CAG8973777.1"/>
    <property type="molecule type" value="Genomic_DNA"/>
</dbReference>
<evidence type="ECO:0000313" key="2">
    <source>
        <dbReference type="Proteomes" id="UP000701801"/>
    </source>
</evidence>
<protein>
    <submittedName>
        <fullName evidence="1">Uncharacterized protein</fullName>
    </submittedName>
</protein>
<name>A0A9N9LJN9_9HELO</name>